<comment type="caution">
    <text evidence="4">The sequence shown here is derived from an EMBL/GenBank/DDBJ whole genome shotgun (WGS) entry which is preliminary data.</text>
</comment>
<evidence type="ECO:0000313" key="5">
    <source>
        <dbReference type="Proteomes" id="UP000686327"/>
    </source>
</evidence>
<reference evidence="5" key="2">
    <citation type="submission" date="2023-07" db="EMBL/GenBank/DDBJ databases">
        <title>Cedecea davisae an AmpC producer and its therapeutic implications.</title>
        <authorList>
            <person name="Notter J."/>
        </authorList>
    </citation>
    <scope>NUCLEOTIDE SEQUENCE [LARGE SCALE GENOMIC DNA]</scope>
    <source>
        <strain evidence="5">1</strain>
    </source>
</reference>
<dbReference type="EMBL" id="JAGRYU010000030">
    <property type="protein sequence ID" value="MBU4683480.1"/>
    <property type="molecule type" value="Genomic_DNA"/>
</dbReference>
<organism evidence="4 5">
    <name type="scientific">Cedecea davisae</name>
    <dbReference type="NCBI Taxonomy" id="158484"/>
    <lineage>
        <taxon>Bacteria</taxon>
        <taxon>Pseudomonadati</taxon>
        <taxon>Pseudomonadota</taxon>
        <taxon>Gammaproteobacteria</taxon>
        <taxon>Enterobacterales</taxon>
        <taxon>Enterobacteriaceae</taxon>
        <taxon>Cedecea</taxon>
    </lineage>
</organism>
<dbReference type="InterPro" id="IPR050832">
    <property type="entry name" value="Bact_Acetyltransf"/>
</dbReference>
<name>A0ABS6DJT0_9ENTR</name>
<protein>
    <submittedName>
        <fullName evidence="4">GNAT family N-acetyltransferase</fullName>
    </submittedName>
</protein>
<reference evidence="4 5" key="1">
    <citation type="submission" date="2021-04" db="EMBL/GenBank/DDBJ databases">
        <authorList>
            <person name="Seiffert S.N."/>
        </authorList>
    </citation>
    <scope>NUCLEOTIDE SEQUENCE [LARGE SCALE GENOMIC DNA]</scope>
    <source>
        <strain evidence="4 5">1</strain>
    </source>
</reference>
<dbReference type="PROSITE" id="PS51186">
    <property type="entry name" value="GNAT"/>
    <property type="match status" value="1"/>
</dbReference>
<keyword evidence="5" id="KW-1185">Reference proteome</keyword>
<gene>
    <name evidence="4" type="ORF">KC222_15850</name>
</gene>
<sequence>MIIFTGLDISPLPTDGSHLMTEIIFRKAQLADVSAIIALLADDVLGRLREDPSTPTDPRYLEAFHAISADPNQLLAVAVSGDEIIGTLQLTFIQGLARKGAWRAQIEAVRIARSQRGTGFGKKMFAWAIEQCKEKGCHLVQLTTDKTRTDAHRFYEKLGFEASHLGYKLSLK</sequence>
<dbReference type="Proteomes" id="UP000686327">
    <property type="component" value="Unassembled WGS sequence"/>
</dbReference>
<evidence type="ECO:0000259" key="3">
    <source>
        <dbReference type="PROSITE" id="PS51186"/>
    </source>
</evidence>
<keyword evidence="2" id="KW-0012">Acyltransferase</keyword>
<proteinExistence type="predicted"/>
<evidence type="ECO:0000256" key="1">
    <source>
        <dbReference type="ARBA" id="ARBA00022679"/>
    </source>
</evidence>
<dbReference type="InterPro" id="IPR000182">
    <property type="entry name" value="GNAT_dom"/>
</dbReference>
<dbReference type="Pfam" id="PF00583">
    <property type="entry name" value="Acetyltransf_1"/>
    <property type="match status" value="1"/>
</dbReference>
<feature type="domain" description="N-acetyltransferase" evidence="3">
    <location>
        <begin position="23"/>
        <end position="172"/>
    </location>
</feature>
<dbReference type="CDD" id="cd04301">
    <property type="entry name" value="NAT_SF"/>
    <property type="match status" value="1"/>
</dbReference>
<dbReference type="PANTHER" id="PTHR43877:SF2">
    <property type="entry name" value="AMINOALKYLPHOSPHONATE N-ACETYLTRANSFERASE-RELATED"/>
    <property type="match status" value="1"/>
</dbReference>
<accession>A0ABS6DJT0</accession>
<evidence type="ECO:0000313" key="4">
    <source>
        <dbReference type="EMBL" id="MBU4683480.1"/>
    </source>
</evidence>
<evidence type="ECO:0000256" key="2">
    <source>
        <dbReference type="ARBA" id="ARBA00023315"/>
    </source>
</evidence>
<keyword evidence="1" id="KW-0808">Transferase</keyword>
<dbReference type="PANTHER" id="PTHR43877">
    <property type="entry name" value="AMINOALKYLPHOSPHONATE N-ACETYLTRANSFERASE-RELATED-RELATED"/>
    <property type="match status" value="1"/>
</dbReference>